<organism evidence="2 3">
    <name type="scientific">Agromyces salentinus</name>
    <dbReference type="NCBI Taxonomy" id="269421"/>
    <lineage>
        <taxon>Bacteria</taxon>
        <taxon>Bacillati</taxon>
        <taxon>Actinomycetota</taxon>
        <taxon>Actinomycetes</taxon>
        <taxon>Micrococcales</taxon>
        <taxon>Microbacteriaceae</taxon>
        <taxon>Agromyces</taxon>
    </lineage>
</organism>
<dbReference type="Proteomes" id="UP001501746">
    <property type="component" value="Unassembled WGS sequence"/>
</dbReference>
<dbReference type="EMBL" id="BAAANK010000004">
    <property type="protein sequence ID" value="GAA1834177.1"/>
    <property type="molecule type" value="Genomic_DNA"/>
</dbReference>
<evidence type="ECO:0000313" key="3">
    <source>
        <dbReference type="Proteomes" id="UP001501746"/>
    </source>
</evidence>
<proteinExistence type="predicted"/>
<gene>
    <name evidence="2" type="ORF">GCM10009750_18120</name>
</gene>
<keyword evidence="3" id="KW-1185">Reference proteome</keyword>
<sequence length="156" mass="16166">MSLIDLAQVVGGVAFLATMVVASAAATRVLGLEQRAGLLERRDPGRAEALRRADAMGSISQVGGFGFDGMSAVCTPSRSSWLDMARVRASGSDLRVEPPEEALPPMPTTVLALAQGEHVARGVRPRHPSPEPRGVPHEPQVAGTAKNAGHQATASG</sequence>
<feature type="region of interest" description="Disordered" evidence="1">
    <location>
        <begin position="122"/>
        <end position="156"/>
    </location>
</feature>
<reference evidence="2 3" key="1">
    <citation type="journal article" date="2019" name="Int. J. Syst. Evol. Microbiol.">
        <title>The Global Catalogue of Microorganisms (GCM) 10K type strain sequencing project: providing services to taxonomists for standard genome sequencing and annotation.</title>
        <authorList>
            <consortium name="The Broad Institute Genomics Platform"/>
            <consortium name="The Broad Institute Genome Sequencing Center for Infectious Disease"/>
            <person name="Wu L."/>
            <person name="Ma J."/>
        </authorList>
    </citation>
    <scope>NUCLEOTIDE SEQUENCE [LARGE SCALE GENOMIC DNA]</scope>
    <source>
        <strain evidence="2 3">JCM 14323</strain>
    </source>
</reference>
<evidence type="ECO:0000256" key="1">
    <source>
        <dbReference type="SAM" id="MobiDB-lite"/>
    </source>
</evidence>
<accession>A0ABN2MPF1</accession>
<protein>
    <submittedName>
        <fullName evidence="2">Uncharacterized protein</fullName>
    </submittedName>
</protein>
<name>A0ABN2MPF1_9MICO</name>
<comment type="caution">
    <text evidence="2">The sequence shown here is derived from an EMBL/GenBank/DDBJ whole genome shotgun (WGS) entry which is preliminary data.</text>
</comment>
<evidence type="ECO:0000313" key="2">
    <source>
        <dbReference type="EMBL" id="GAA1834177.1"/>
    </source>
</evidence>
<dbReference type="RefSeq" id="WP_157427918.1">
    <property type="nucleotide sequence ID" value="NZ_BAAANK010000004.1"/>
</dbReference>